<evidence type="ECO:0000313" key="3">
    <source>
        <dbReference type="Proteomes" id="UP000377798"/>
    </source>
</evidence>
<proteinExistence type="predicted"/>
<organism evidence="2 3">
    <name type="scientific">Urinicoccus massiliensis</name>
    <dbReference type="NCBI Taxonomy" id="1723382"/>
    <lineage>
        <taxon>Bacteria</taxon>
        <taxon>Bacillati</taxon>
        <taxon>Bacillota</taxon>
        <taxon>Tissierellia</taxon>
        <taxon>Tissierellales</taxon>
        <taxon>Peptoniphilaceae</taxon>
        <taxon>Urinicoccus</taxon>
    </lineage>
</organism>
<dbReference type="EMBL" id="CAACYI010000001">
    <property type="protein sequence ID" value="VFB16931.1"/>
    <property type="molecule type" value="Genomic_DNA"/>
</dbReference>
<reference evidence="2 3" key="1">
    <citation type="submission" date="2019-02" db="EMBL/GenBank/DDBJ databases">
        <authorList>
            <consortium name="Pathogen Informatics"/>
        </authorList>
    </citation>
    <scope>NUCLEOTIDE SEQUENCE [LARGE SCALE GENOMIC DNA]</scope>
    <source>
        <strain evidence="2 3">3012STDY7089603</strain>
    </source>
</reference>
<feature type="signal peptide" evidence="1">
    <location>
        <begin position="1"/>
        <end position="21"/>
    </location>
</feature>
<protein>
    <submittedName>
        <fullName evidence="2">Uncharacterized protein</fullName>
    </submittedName>
</protein>
<evidence type="ECO:0000313" key="2">
    <source>
        <dbReference type="EMBL" id="VFB16931.1"/>
    </source>
</evidence>
<keyword evidence="3" id="KW-1185">Reference proteome</keyword>
<comment type="caution">
    <text evidence="2">The sequence shown here is derived from an EMBL/GenBank/DDBJ whole genome shotgun (WGS) entry which is preliminary data.</text>
</comment>
<dbReference type="PROSITE" id="PS51257">
    <property type="entry name" value="PROKAR_LIPOPROTEIN"/>
    <property type="match status" value="1"/>
</dbReference>
<gene>
    <name evidence="2" type="ORF">NCTC13150_01504</name>
</gene>
<dbReference type="RefSeq" id="WP_131749613.1">
    <property type="nucleotide sequence ID" value="NZ_CAACYI010000001.1"/>
</dbReference>
<keyword evidence="1" id="KW-0732">Signal</keyword>
<accession>A0A8H2QSI3</accession>
<dbReference type="Proteomes" id="UP000377798">
    <property type="component" value="Unassembled WGS sequence"/>
</dbReference>
<feature type="chain" id="PRO_5034168343" evidence="1">
    <location>
        <begin position="22"/>
        <end position="193"/>
    </location>
</feature>
<dbReference type="AlphaFoldDB" id="A0A8H2QSI3"/>
<evidence type="ECO:0000256" key="1">
    <source>
        <dbReference type="SAM" id="SignalP"/>
    </source>
</evidence>
<sequence>MKKKVFLVFMLVGCMLIAACANNNNNNNNSSSNNNNNSSTEVLEPDVWTESDINNLKATLLKPLTQQERIEGTNELSEYTGSWTFEDTNQNNSDAIIEYLSMTYRTDGGVTYSLHSDISRTAITPGSKYKMKGFCSDNMTDEEFKAAKCVEVRIETRNNDGTSSIIELEPETNTVRLNNVDLDSMVGQPKTGV</sequence>
<name>A0A8H2QSI3_9FIRM</name>